<dbReference type="Gene3D" id="3.30.565.40">
    <property type="entry name" value="Fervidobacterium nodosum Rt17-B1 like"/>
    <property type="match status" value="1"/>
</dbReference>
<feature type="signal peptide" evidence="1">
    <location>
        <begin position="1"/>
        <end position="24"/>
    </location>
</feature>
<feature type="chain" id="PRO_5013235933" description="Deacetylase PdaC domain-containing protein" evidence="1">
    <location>
        <begin position="25"/>
        <end position="277"/>
    </location>
</feature>
<protein>
    <recommendedName>
        <fullName evidence="2">Deacetylase PdaC domain-containing protein</fullName>
    </recommendedName>
</protein>
<dbReference type="Proteomes" id="UP000197361">
    <property type="component" value="Unassembled WGS sequence"/>
</dbReference>
<evidence type="ECO:0000313" key="3">
    <source>
        <dbReference type="EMBL" id="OWQ97236.1"/>
    </source>
</evidence>
<comment type="caution">
    <text evidence="3">The sequence shown here is derived from an EMBL/GenBank/DDBJ whole genome shotgun (WGS) entry which is preliminary data.</text>
</comment>
<dbReference type="RefSeq" id="WP_088441089.1">
    <property type="nucleotide sequence ID" value="NZ_BMMC01000006.1"/>
</dbReference>
<gene>
    <name evidence="3" type="ORF">CDQ92_09280</name>
</gene>
<dbReference type="PROSITE" id="PS51257">
    <property type="entry name" value="PROKAR_LIPOPROTEIN"/>
    <property type="match status" value="1"/>
</dbReference>
<feature type="domain" description="Deacetylase PdaC" evidence="2">
    <location>
        <begin position="61"/>
        <end position="152"/>
    </location>
</feature>
<evidence type="ECO:0000313" key="4">
    <source>
        <dbReference type="Proteomes" id="UP000197361"/>
    </source>
</evidence>
<keyword evidence="1" id="KW-0732">Signal</keyword>
<keyword evidence="4" id="KW-1185">Reference proteome</keyword>
<dbReference type="AlphaFoldDB" id="A0A246JWB5"/>
<name>A0A246JWB5_9SPHN</name>
<evidence type="ECO:0000259" key="2">
    <source>
        <dbReference type="Pfam" id="PF13739"/>
    </source>
</evidence>
<reference evidence="3 4" key="1">
    <citation type="journal article" date="2010" name="Int. J. Syst. Evol. Microbiol.">
        <title>Sphingopyxis bauzanensis sp. nov., a psychrophilic bacterium isolated from soil.</title>
        <authorList>
            <person name="Zhang D.C."/>
            <person name="Liu H.C."/>
            <person name="Xin Y.H."/>
            <person name="Zhou Y.G."/>
            <person name="Schinner F."/>
            <person name="Margesin R."/>
        </authorList>
    </citation>
    <scope>NUCLEOTIDE SEQUENCE [LARGE SCALE GENOMIC DNA]</scope>
    <source>
        <strain evidence="3 4">DSM 22271</strain>
    </source>
</reference>
<sequence length="277" mass="29601">MTTATRNATTLLLLAGAVLLSSCADEPPTPAERAAAALVPGAPDSAAADAEAKNAAASNVKESSDLVEFAYAYPREAAMIPDLAAWLDNDRATRRDALIAVARRDKAAAEKAGFPYRPHSHLQTWQRVSNTPRFLSLSAEIQTYTGGAHGMTSFATLLWDRNRAKQRQPLDLFTSGEAFDAAIRNAFCAGIERAKTAKGIVAEEAPDSPFGNCPPASAQTVWLGSSDGRYLDRMTIAIAPYEIGPFAEGSYKINVPVTGTLVGAVKDEFKRDFLPIN</sequence>
<proteinExistence type="predicted"/>
<dbReference type="EMBL" id="NISK01000002">
    <property type="protein sequence ID" value="OWQ97236.1"/>
    <property type="molecule type" value="Genomic_DNA"/>
</dbReference>
<evidence type="ECO:0000256" key="1">
    <source>
        <dbReference type="SAM" id="SignalP"/>
    </source>
</evidence>
<dbReference type="InterPro" id="IPR025303">
    <property type="entry name" value="PdaC"/>
</dbReference>
<dbReference type="Pfam" id="PF13739">
    <property type="entry name" value="PdaC"/>
    <property type="match status" value="1"/>
</dbReference>
<dbReference type="OrthoDB" id="4760806at2"/>
<organism evidence="3 4">
    <name type="scientific">Sphingopyxis bauzanensis</name>
    <dbReference type="NCBI Taxonomy" id="651663"/>
    <lineage>
        <taxon>Bacteria</taxon>
        <taxon>Pseudomonadati</taxon>
        <taxon>Pseudomonadota</taxon>
        <taxon>Alphaproteobacteria</taxon>
        <taxon>Sphingomonadales</taxon>
        <taxon>Sphingomonadaceae</taxon>
        <taxon>Sphingopyxis</taxon>
    </lineage>
</organism>
<accession>A0A246JWB5</accession>